<dbReference type="AlphaFoldDB" id="A0A438HQY0"/>
<gene>
    <name evidence="1" type="ORF">CK203_036049</name>
</gene>
<organism evidence="1 2">
    <name type="scientific">Vitis vinifera</name>
    <name type="common">Grape</name>
    <dbReference type="NCBI Taxonomy" id="29760"/>
    <lineage>
        <taxon>Eukaryota</taxon>
        <taxon>Viridiplantae</taxon>
        <taxon>Streptophyta</taxon>
        <taxon>Embryophyta</taxon>
        <taxon>Tracheophyta</taxon>
        <taxon>Spermatophyta</taxon>
        <taxon>Magnoliopsida</taxon>
        <taxon>eudicotyledons</taxon>
        <taxon>Gunneridae</taxon>
        <taxon>Pentapetalae</taxon>
        <taxon>rosids</taxon>
        <taxon>Vitales</taxon>
        <taxon>Vitaceae</taxon>
        <taxon>Viteae</taxon>
        <taxon>Vitis</taxon>
    </lineage>
</organism>
<dbReference type="EMBL" id="QGNW01000189">
    <property type="protein sequence ID" value="RVW86868.1"/>
    <property type="molecule type" value="Genomic_DNA"/>
</dbReference>
<comment type="caution">
    <text evidence="1">The sequence shown here is derived from an EMBL/GenBank/DDBJ whole genome shotgun (WGS) entry which is preliminary data.</text>
</comment>
<accession>A0A438HQY0</accession>
<dbReference type="Proteomes" id="UP000288805">
    <property type="component" value="Unassembled WGS sequence"/>
</dbReference>
<proteinExistence type="predicted"/>
<name>A0A438HQY0_VITVI</name>
<reference evidence="1 2" key="1">
    <citation type="journal article" date="2018" name="PLoS Genet.">
        <title>Population sequencing reveals clonal diversity and ancestral inbreeding in the grapevine cultivar Chardonnay.</title>
        <authorList>
            <person name="Roach M.J."/>
            <person name="Johnson D.L."/>
            <person name="Bohlmann J."/>
            <person name="van Vuuren H.J."/>
            <person name="Jones S.J."/>
            <person name="Pretorius I.S."/>
            <person name="Schmidt S.A."/>
            <person name="Borneman A.R."/>
        </authorList>
    </citation>
    <scope>NUCLEOTIDE SEQUENCE [LARGE SCALE GENOMIC DNA]</scope>
    <source>
        <strain evidence="2">cv. Chardonnay</strain>
        <tissue evidence="1">Leaf</tissue>
    </source>
</reference>
<sequence>MCNASHFLLSKPRDWRPSIRSLSFEVLGSDGSRSLEEPFSEEAFYALSSLYRDKAPGLNGFTMTFWQSC</sequence>
<evidence type="ECO:0000313" key="2">
    <source>
        <dbReference type="Proteomes" id="UP000288805"/>
    </source>
</evidence>
<protein>
    <submittedName>
        <fullName evidence="1">Uncharacterized protein</fullName>
    </submittedName>
</protein>
<evidence type="ECO:0000313" key="1">
    <source>
        <dbReference type="EMBL" id="RVW86868.1"/>
    </source>
</evidence>